<proteinExistence type="predicted"/>
<dbReference type="GO" id="GO:0008081">
    <property type="term" value="F:phosphoric diester hydrolase activity"/>
    <property type="evidence" value="ECO:0007669"/>
    <property type="project" value="InterPro"/>
</dbReference>
<accession>A0A0D2PSX5</accession>
<dbReference type="Proteomes" id="UP000054270">
    <property type="component" value="Unassembled WGS sequence"/>
</dbReference>
<dbReference type="Pfam" id="PF03009">
    <property type="entry name" value="GDPD"/>
    <property type="match status" value="1"/>
</dbReference>
<organism evidence="2 3">
    <name type="scientific">Hypholoma sublateritium (strain FD-334 SS-4)</name>
    <dbReference type="NCBI Taxonomy" id="945553"/>
    <lineage>
        <taxon>Eukaryota</taxon>
        <taxon>Fungi</taxon>
        <taxon>Dikarya</taxon>
        <taxon>Basidiomycota</taxon>
        <taxon>Agaricomycotina</taxon>
        <taxon>Agaricomycetes</taxon>
        <taxon>Agaricomycetidae</taxon>
        <taxon>Agaricales</taxon>
        <taxon>Agaricineae</taxon>
        <taxon>Strophariaceae</taxon>
        <taxon>Hypholoma</taxon>
    </lineage>
</organism>
<dbReference type="SUPFAM" id="SSF51695">
    <property type="entry name" value="PLC-like phosphodiesterases"/>
    <property type="match status" value="1"/>
</dbReference>
<dbReference type="PANTHER" id="PTHR43805:SF1">
    <property type="entry name" value="GP-PDE DOMAIN-CONTAINING PROTEIN"/>
    <property type="match status" value="1"/>
</dbReference>
<dbReference type="InterPro" id="IPR030395">
    <property type="entry name" value="GP_PDE_dom"/>
</dbReference>
<dbReference type="OrthoDB" id="1058301at2759"/>
<feature type="domain" description="GP-PDE" evidence="1">
    <location>
        <begin position="11"/>
        <end position="254"/>
    </location>
</feature>
<sequence length="318" mass="36331">MSYAASSRTLPDCWGHRGASSRFPENTLASFEAAIRDGAEGIESDVHVSADDVIIMIHDISLDRVTDYSGKIKERNWYGEDGMEHARTKKEPPQAIPTFEQTINLLMEPENRHVKLNLDVKADNDPDRLFVLMRDIISKHADYETLLAPRVLIGLWHPRFIAPAKAQLPHCRLSYIGNCTNIARKYFWADCDTFSMAFGTLTTYEGQTFIAECKSGGKRLMVWTVNHPDHMMEAVRWGVNVIITDVTKTWLDLRSALQTDYETVGSQYGRSFLWTTFHFYAPFHFLKKYVLALRLVQLAGPFDFGTDMAEIRDDVVTR</sequence>
<evidence type="ECO:0000259" key="1">
    <source>
        <dbReference type="PROSITE" id="PS51704"/>
    </source>
</evidence>
<dbReference type="PANTHER" id="PTHR43805">
    <property type="entry name" value="GLYCEROPHOSPHORYL DIESTER PHOSPHODIESTERASE"/>
    <property type="match status" value="1"/>
</dbReference>
<evidence type="ECO:0000313" key="2">
    <source>
        <dbReference type="EMBL" id="KJA22845.1"/>
    </source>
</evidence>
<keyword evidence="3" id="KW-1185">Reference proteome</keyword>
<gene>
    <name evidence="2" type="ORF">HYPSUDRAFT_66811</name>
</gene>
<protein>
    <recommendedName>
        <fullName evidence="1">GP-PDE domain-containing protein</fullName>
    </recommendedName>
</protein>
<dbReference type="AlphaFoldDB" id="A0A0D2PSX5"/>
<reference evidence="3" key="1">
    <citation type="submission" date="2014-04" db="EMBL/GenBank/DDBJ databases">
        <title>Evolutionary Origins and Diversification of the Mycorrhizal Mutualists.</title>
        <authorList>
            <consortium name="DOE Joint Genome Institute"/>
            <consortium name="Mycorrhizal Genomics Consortium"/>
            <person name="Kohler A."/>
            <person name="Kuo A."/>
            <person name="Nagy L.G."/>
            <person name="Floudas D."/>
            <person name="Copeland A."/>
            <person name="Barry K.W."/>
            <person name="Cichocki N."/>
            <person name="Veneault-Fourrey C."/>
            <person name="LaButti K."/>
            <person name="Lindquist E.A."/>
            <person name="Lipzen A."/>
            <person name="Lundell T."/>
            <person name="Morin E."/>
            <person name="Murat C."/>
            <person name="Riley R."/>
            <person name="Ohm R."/>
            <person name="Sun H."/>
            <person name="Tunlid A."/>
            <person name="Henrissat B."/>
            <person name="Grigoriev I.V."/>
            <person name="Hibbett D.S."/>
            <person name="Martin F."/>
        </authorList>
    </citation>
    <scope>NUCLEOTIDE SEQUENCE [LARGE SCALE GENOMIC DNA]</scope>
    <source>
        <strain evidence="3">FD-334 SS-4</strain>
    </source>
</reference>
<dbReference type="OMA" id="PICKEYL"/>
<evidence type="ECO:0000313" key="3">
    <source>
        <dbReference type="Proteomes" id="UP000054270"/>
    </source>
</evidence>
<dbReference type="EMBL" id="KN817547">
    <property type="protein sequence ID" value="KJA22845.1"/>
    <property type="molecule type" value="Genomic_DNA"/>
</dbReference>
<dbReference type="InterPro" id="IPR017946">
    <property type="entry name" value="PLC-like_Pdiesterase_TIM-brl"/>
</dbReference>
<dbReference type="STRING" id="945553.A0A0D2PSX5"/>
<dbReference type="GO" id="GO:0006629">
    <property type="term" value="P:lipid metabolic process"/>
    <property type="evidence" value="ECO:0007669"/>
    <property type="project" value="InterPro"/>
</dbReference>
<dbReference type="Gene3D" id="3.20.20.190">
    <property type="entry name" value="Phosphatidylinositol (PI) phosphodiesterase"/>
    <property type="match status" value="1"/>
</dbReference>
<dbReference type="PROSITE" id="PS51704">
    <property type="entry name" value="GP_PDE"/>
    <property type="match status" value="1"/>
</dbReference>
<name>A0A0D2PSX5_HYPSF</name>